<feature type="active site" description="Proton donor" evidence="3">
    <location>
        <position position="331"/>
    </location>
</feature>
<keyword evidence="7" id="KW-1185">Reference proteome</keyword>
<dbReference type="EMBL" id="KL198022">
    <property type="protein sequence ID" value="KDQ18149.1"/>
    <property type="molecule type" value="Genomic_DNA"/>
</dbReference>
<dbReference type="InterPro" id="IPR016274">
    <property type="entry name" value="Histidine_acid_Pase_euk"/>
</dbReference>
<feature type="disulfide bond" evidence="4">
    <location>
        <begin position="66"/>
        <end position="380"/>
    </location>
</feature>
<evidence type="ECO:0000313" key="7">
    <source>
        <dbReference type="Proteomes" id="UP000027195"/>
    </source>
</evidence>
<proteinExistence type="predicted"/>
<keyword evidence="4" id="KW-1015">Disulfide bond</keyword>
<dbReference type="InterPro" id="IPR033379">
    <property type="entry name" value="Acid_Pase_AS"/>
</dbReference>
<evidence type="ECO:0000313" key="6">
    <source>
        <dbReference type="EMBL" id="KDQ18149.1"/>
    </source>
</evidence>
<protein>
    <recommendedName>
        <fullName evidence="8">Phosphoglycerate mutase-like protein</fullName>
    </recommendedName>
</protein>
<dbReference type="HOGENOM" id="CLU_020880_3_2_1"/>
<evidence type="ECO:0008006" key="8">
    <source>
        <dbReference type="Google" id="ProtNLM"/>
    </source>
</evidence>
<dbReference type="Gene3D" id="3.40.50.1240">
    <property type="entry name" value="Phosphoglycerate mutase-like"/>
    <property type="match status" value="1"/>
</dbReference>
<evidence type="ECO:0000256" key="2">
    <source>
        <dbReference type="ARBA" id="ARBA00023180"/>
    </source>
</evidence>
<dbReference type="FunCoup" id="A0A067MRC6">
    <property type="interactions" value="202"/>
</dbReference>
<dbReference type="InterPro" id="IPR000560">
    <property type="entry name" value="His_Pase_clade-2"/>
</dbReference>
<dbReference type="PIRSF" id="PIRSF000894">
    <property type="entry name" value="Acid_phosphatase"/>
    <property type="match status" value="1"/>
</dbReference>
<feature type="signal peptide" evidence="5">
    <location>
        <begin position="1"/>
        <end position="21"/>
    </location>
</feature>
<dbReference type="InterPro" id="IPR029033">
    <property type="entry name" value="His_PPase_superfam"/>
</dbReference>
<organism evidence="6 7">
    <name type="scientific">Botryobasidium botryosum (strain FD-172 SS1)</name>
    <dbReference type="NCBI Taxonomy" id="930990"/>
    <lineage>
        <taxon>Eukaryota</taxon>
        <taxon>Fungi</taxon>
        <taxon>Dikarya</taxon>
        <taxon>Basidiomycota</taxon>
        <taxon>Agaricomycotina</taxon>
        <taxon>Agaricomycetes</taxon>
        <taxon>Cantharellales</taxon>
        <taxon>Botryobasidiaceae</taxon>
        <taxon>Botryobasidium</taxon>
    </lineage>
</organism>
<keyword evidence="2" id="KW-0325">Glycoprotein</keyword>
<evidence type="ECO:0000256" key="1">
    <source>
        <dbReference type="ARBA" id="ARBA00022801"/>
    </source>
</evidence>
<feature type="disulfide bond" evidence="4">
    <location>
        <begin position="254"/>
        <end position="267"/>
    </location>
</feature>
<dbReference type="Proteomes" id="UP000027195">
    <property type="component" value="Unassembled WGS sequence"/>
</dbReference>
<evidence type="ECO:0000256" key="5">
    <source>
        <dbReference type="SAM" id="SignalP"/>
    </source>
</evidence>
<sequence length="448" mass="49939">MQLQLLALFVAAASFIVETRAAPAVSAREQLRFNDGWALEDHLGNLSPWRKAPVPEGISEDLPENCVVDQVMLMHRHGSRYPLVTELLFIQGLSSRLANASDIIQNLSDLPDEFQFLKKSYSTKLGHDDLTAPGRRQTFDAGVEFRLQYPQLAAKTILAGLQDRVVESAQWFQQGFFGRTYSNTSVLETIPEDNVTISWITPMNTCPLWQYNYGNNLTIAWGNTYLPPIQERLNDVLQGVELSLDDVHGAFYACVYDLAAWGVSPWCSVFTHSEIEDFEYELDLLMVGAFGYNLPGDMGSVLGSLLVDKVIERFTNASGTSVPMYLEFGHDTSIDMALTALGLAQDDPPLTVDSRPSERKWRTSQQVPFAARMVFERFSCSSSSEFEANTPYVRLMLNASPFPLSTCQDMDSKYGTCTLADFTASNKASTDTVWGDARWNQTCGNPGF</sequence>
<keyword evidence="1" id="KW-0378">Hydrolase</keyword>
<dbReference type="STRING" id="930990.A0A067MRC6"/>
<feature type="disulfide bond" evidence="4">
    <location>
        <begin position="407"/>
        <end position="417"/>
    </location>
</feature>
<reference evidence="7" key="1">
    <citation type="journal article" date="2014" name="Proc. Natl. Acad. Sci. U.S.A.">
        <title>Extensive sampling of basidiomycete genomes demonstrates inadequacy of the white-rot/brown-rot paradigm for wood decay fungi.</title>
        <authorList>
            <person name="Riley R."/>
            <person name="Salamov A.A."/>
            <person name="Brown D.W."/>
            <person name="Nagy L.G."/>
            <person name="Floudas D."/>
            <person name="Held B.W."/>
            <person name="Levasseur A."/>
            <person name="Lombard V."/>
            <person name="Morin E."/>
            <person name="Otillar R."/>
            <person name="Lindquist E.A."/>
            <person name="Sun H."/>
            <person name="LaButti K.M."/>
            <person name="Schmutz J."/>
            <person name="Jabbour D."/>
            <person name="Luo H."/>
            <person name="Baker S.E."/>
            <person name="Pisabarro A.G."/>
            <person name="Walton J.D."/>
            <person name="Blanchette R.A."/>
            <person name="Henrissat B."/>
            <person name="Martin F."/>
            <person name="Cullen D."/>
            <person name="Hibbett D.S."/>
            <person name="Grigoriev I.V."/>
        </authorList>
    </citation>
    <scope>NUCLEOTIDE SEQUENCE [LARGE SCALE GENOMIC DNA]</scope>
    <source>
        <strain evidence="7">FD-172 SS1</strain>
    </source>
</reference>
<dbReference type="OrthoDB" id="6509975at2759"/>
<dbReference type="CDD" id="cd07061">
    <property type="entry name" value="HP_HAP_like"/>
    <property type="match status" value="1"/>
</dbReference>
<feature type="active site" description="Nucleophile" evidence="3">
    <location>
        <position position="77"/>
    </location>
</feature>
<evidence type="ECO:0000256" key="3">
    <source>
        <dbReference type="PIRSR" id="PIRSR000894-1"/>
    </source>
</evidence>
<dbReference type="AlphaFoldDB" id="A0A067MRC6"/>
<accession>A0A067MRC6</accession>
<feature type="chain" id="PRO_5001641496" description="Phosphoglycerate mutase-like protein" evidence="5">
    <location>
        <begin position="22"/>
        <end position="448"/>
    </location>
</feature>
<gene>
    <name evidence="6" type="ORF">BOTBODRAFT_29486</name>
</gene>
<dbReference type="GO" id="GO:0003993">
    <property type="term" value="F:acid phosphatase activity"/>
    <property type="evidence" value="ECO:0007669"/>
    <property type="project" value="TreeGrafter"/>
</dbReference>
<dbReference type="SUPFAM" id="SSF53254">
    <property type="entry name" value="Phosphoglycerate mutase-like"/>
    <property type="match status" value="1"/>
</dbReference>
<dbReference type="PANTHER" id="PTHR20963:SF42">
    <property type="entry name" value="PHOSPHOGLYCERATE MUTASE-LIKE PROTEIN"/>
    <property type="match status" value="1"/>
</dbReference>
<evidence type="ECO:0000256" key="4">
    <source>
        <dbReference type="PIRSR" id="PIRSR000894-2"/>
    </source>
</evidence>
<name>A0A067MRC6_BOTB1</name>
<keyword evidence="5" id="KW-0732">Signal</keyword>
<dbReference type="InParanoid" id="A0A067MRC6"/>
<dbReference type="Pfam" id="PF00328">
    <property type="entry name" value="His_Phos_2"/>
    <property type="match status" value="1"/>
</dbReference>
<dbReference type="PROSITE" id="PS00616">
    <property type="entry name" value="HIS_ACID_PHOSPHAT_1"/>
    <property type="match status" value="1"/>
</dbReference>
<dbReference type="PANTHER" id="PTHR20963">
    <property type="entry name" value="MULTIPLE INOSITOL POLYPHOSPHATE PHOSPHATASE-RELATED"/>
    <property type="match status" value="1"/>
</dbReference>